<dbReference type="InterPro" id="IPR036055">
    <property type="entry name" value="LDL_receptor-like_sf"/>
</dbReference>
<dbReference type="RefSeq" id="XP_008181131.2">
    <property type="nucleotide sequence ID" value="XM_008182909.3"/>
</dbReference>
<dbReference type="InterPro" id="IPR043504">
    <property type="entry name" value="Peptidase_S1_PA_chymotrypsin"/>
</dbReference>
<dbReference type="AlphaFoldDB" id="A0A8R2JTT2"/>
<dbReference type="KEGG" id="api:100573239"/>
<comment type="caution">
    <text evidence="2">Lacks conserved residue(s) required for the propagation of feature annotation.</text>
</comment>
<keyword evidence="1 2" id="KW-1015">Disulfide bond</keyword>
<proteinExistence type="predicted"/>
<dbReference type="InterPro" id="IPR002172">
    <property type="entry name" value="LDrepeatLR_classA_rpt"/>
</dbReference>
<dbReference type="SUPFAM" id="SSF50494">
    <property type="entry name" value="Trypsin-like serine proteases"/>
    <property type="match status" value="1"/>
</dbReference>
<feature type="disulfide bond" evidence="2">
    <location>
        <begin position="44"/>
        <end position="62"/>
    </location>
</feature>
<dbReference type="OrthoDB" id="2019384at2759"/>
<name>A0A8R2JTT2_ACYPI</name>
<dbReference type="Gene3D" id="4.10.400.10">
    <property type="entry name" value="Low-density Lipoprotein Receptor"/>
    <property type="match status" value="1"/>
</dbReference>
<protein>
    <recommendedName>
        <fullName evidence="5">Sushi domain-containing protein</fullName>
    </recommendedName>
</protein>
<dbReference type="EnsemblMetazoa" id="XM_029490494.1">
    <property type="protein sequence ID" value="XP_029346354.1"/>
    <property type="gene ID" value="LOC100573239"/>
</dbReference>
<dbReference type="Gene3D" id="2.40.10.10">
    <property type="entry name" value="Trypsin-like serine proteases"/>
    <property type="match status" value="1"/>
</dbReference>
<dbReference type="Proteomes" id="UP000007819">
    <property type="component" value="Chromosome A2"/>
</dbReference>
<evidence type="ECO:0008006" key="5">
    <source>
        <dbReference type="Google" id="ProtNLM"/>
    </source>
</evidence>
<accession>A0A8R2JTT2</accession>
<evidence type="ECO:0000256" key="2">
    <source>
        <dbReference type="PROSITE-ProRule" id="PRU00124"/>
    </source>
</evidence>
<dbReference type="SUPFAM" id="SSF57424">
    <property type="entry name" value="LDL receptor-like module"/>
    <property type="match status" value="1"/>
</dbReference>
<organism evidence="3 4">
    <name type="scientific">Acyrthosiphon pisum</name>
    <name type="common">Pea aphid</name>
    <dbReference type="NCBI Taxonomy" id="7029"/>
    <lineage>
        <taxon>Eukaryota</taxon>
        <taxon>Metazoa</taxon>
        <taxon>Ecdysozoa</taxon>
        <taxon>Arthropoda</taxon>
        <taxon>Hexapoda</taxon>
        <taxon>Insecta</taxon>
        <taxon>Pterygota</taxon>
        <taxon>Neoptera</taxon>
        <taxon>Paraneoptera</taxon>
        <taxon>Hemiptera</taxon>
        <taxon>Sternorrhyncha</taxon>
        <taxon>Aphidomorpha</taxon>
        <taxon>Aphidoidea</taxon>
        <taxon>Aphididae</taxon>
        <taxon>Macrosiphini</taxon>
        <taxon>Acyrthosiphon</taxon>
    </lineage>
</organism>
<dbReference type="PROSITE" id="PS50068">
    <property type="entry name" value="LDLRA_2"/>
    <property type="match status" value="1"/>
</dbReference>
<dbReference type="GeneID" id="100573239"/>
<dbReference type="EnsemblMetazoa" id="XM_008182909.3">
    <property type="protein sequence ID" value="XP_008181131.2"/>
    <property type="gene ID" value="LOC100573239"/>
</dbReference>
<dbReference type="RefSeq" id="XP_029346354.1">
    <property type="nucleotide sequence ID" value="XM_029490494.1"/>
</dbReference>
<sequence>MKVTYSWIIYSCIIYGTGIQCDRKLEKRHTGTTCLGDTEDHFKCSNGQYIEWPVVCDGHKHCSDGSDETNELCAIYEFGTNMTMDCGRVNQNIISKNLSFALAPWSVKVQESNEKSEIKYICMGTIIAPNIVISDGSMFWNRVIKSNRLMLTNGVRFRISKYSDNSNTNLIDVSAVYLPIGFNHTRAINADLKIVNIIVFVLANKFSFDNGFIPICIDWFGKYDLRKKAQMTFIVANEELYPSAIQGSFPYTDNSLCTLLQKNLTNTGVIIDKICIKLENVTDLRIIEGLPGSGLGILHSASNFLNGILISLVRSDKLINYMVFTDVQYYVPWFRGIFNKHVTVNSCILPTVEGVIYSYEGSDEVLPHGTLIDRHLNVIENCDVGYHKAYPISFRVCMGKGKWYSSSYKLCYKMCPPLISDSLDFKCSHNCKYANCSDLSIPDTIATPSCKQSYYAPYGQEDTLLELVCQSNGIWNNRLYRCIPYCGKINNNINNGMISDGETASEWNGTMERWSLSI</sequence>
<dbReference type="CDD" id="cd00112">
    <property type="entry name" value="LDLa"/>
    <property type="match status" value="1"/>
</dbReference>
<dbReference type="Pfam" id="PF00057">
    <property type="entry name" value="Ldl_recept_a"/>
    <property type="match status" value="1"/>
</dbReference>
<evidence type="ECO:0000313" key="4">
    <source>
        <dbReference type="Proteomes" id="UP000007819"/>
    </source>
</evidence>
<reference evidence="3" key="2">
    <citation type="submission" date="2022-06" db="UniProtKB">
        <authorList>
            <consortium name="EnsemblMetazoa"/>
        </authorList>
    </citation>
    <scope>IDENTIFICATION</scope>
</reference>
<evidence type="ECO:0000256" key="1">
    <source>
        <dbReference type="ARBA" id="ARBA00023157"/>
    </source>
</evidence>
<dbReference type="InterPro" id="IPR009003">
    <property type="entry name" value="Peptidase_S1_PA"/>
</dbReference>
<evidence type="ECO:0000313" key="3">
    <source>
        <dbReference type="EnsemblMetazoa" id="XP_029346354.1"/>
    </source>
</evidence>
<keyword evidence="4" id="KW-1185">Reference proteome</keyword>
<dbReference type="RefSeq" id="XP_029346353.1">
    <property type="nucleotide sequence ID" value="XM_029490493.1"/>
</dbReference>
<dbReference type="EnsemblMetazoa" id="XM_029490493.1">
    <property type="protein sequence ID" value="XP_029346353.1"/>
    <property type="gene ID" value="LOC100573239"/>
</dbReference>
<reference evidence="4" key="1">
    <citation type="submission" date="2010-06" db="EMBL/GenBank/DDBJ databases">
        <authorList>
            <person name="Jiang H."/>
            <person name="Abraham K."/>
            <person name="Ali S."/>
            <person name="Alsbrooks S.L."/>
            <person name="Anim B.N."/>
            <person name="Anosike U.S."/>
            <person name="Attaway T."/>
            <person name="Bandaranaike D.P."/>
            <person name="Battles P.K."/>
            <person name="Bell S.N."/>
            <person name="Bell A.V."/>
            <person name="Beltran B."/>
            <person name="Bickham C."/>
            <person name="Bustamante Y."/>
            <person name="Caleb T."/>
            <person name="Canada A."/>
            <person name="Cardenas V."/>
            <person name="Carter K."/>
            <person name="Chacko J."/>
            <person name="Chandrabose M.N."/>
            <person name="Chavez D."/>
            <person name="Chavez A."/>
            <person name="Chen L."/>
            <person name="Chu H.-S."/>
            <person name="Claassen K.J."/>
            <person name="Cockrell R."/>
            <person name="Collins M."/>
            <person name="Cooper J.A."/>
            <person name="Cree A."/>
            <person name="Curry S.M."/>
            <person name="Da Y."/>
            <person name="Dao M.D."/>
            <person name="Das B."/>
            <person name="Davila M.-L."/>
            <person name="Davy-Carroll L."/>
            <person name="Denson S."/>
            <person name="Dinh H."/>
            <person name="Ebong V.E."/>
            <person name="Edwards J.R."/>
            <person name="Egan A."/>
            <person name="El-Daye J."/>
            <person name="Escobedo L."/>
            <person name="Fernandez S."/>
            <person name="Fernando P.R."/>
            <person name="Flagg N."/>
            <person name="Forbes L.D."/>
            <person name="Fowler R.G."/>
            <person name="Fu Q."/>
            <person name="Gabisi R.A."/>
            <person name="Ganer J."/>
            <person name="Garbino Pronczuk A."/>
            <person name="Garcia R.M."/>
            <person name="Garner T."/>
            <person name="Garrett T.E."/>
            <person name="Gonzalez D.A."/>
            <person name="Hamid H."/>
            <person name="Hawkins E.S."/>
            <person name="Hirani K."/>
            <person name="Hogues M.E."/>
            <person name="Hollins B."/>
            <person name="Hsiao C.-H."/>
            <person name="Jabil R."/>
            <person name="James M.L."/>
            <person name="Jhangiani S.N."/>
            <person name="Johnson B."/>
            <person name="Johnson Q."/>
            <person name="Joshi V."/>
            <person name="Kalu J.B."/>
            <person name="Kam C."/>
            <person name="Kashfia A."/>
            <person name="Keebler J."/>
            <person name="Kisamo H."/>
            <person name="Kovar C.L."/>
            <person name="Lago L.A."/>
            <person name="Lai C.-Y."/>
            <person name="Laidlaw J."/>
            <person name="Lara F."/>
            <person name="Le T.-K."/>
            <person name="Lee S.L."/>
            <person name="Legall F.H."/>
            <person name="Lemon S.J."/>
            <person name="Lewis L.R."/>
            <person name="Li B."/>
            <person name="Liu Y."/>
            <person name="Liu Y.-S."/>
            <person name="Lopez J."/>
            <person name="Lozado R.J."/>
            <person name="Lu J."/>
            <person name="Madu R.C."/>
            <person name="Maheshwari M."/>
            <person name="Maheshwari R."/>
            <person name="Malloy K."/>
            <person name="Martinez E."/>
            <person name="Mathew T."/>
            <person name="Mercado I.C."/>
            <person name="Mercado C."/>
            <person name="Meyer B."/>
            <person name="Montgomery K."/>
            <person name="Morgan M.B."/>
            <person name="Munidasa M."/>
            <person name="Nazareth L.V."/>
            <person name="Nelson J."/>
            <person name="Ng B.M."/>
            <person name="Nguyen N.B."/>
            <person name="Nguyen P.Q."/>
            <person name="Nguyen T."/>
            <person name="Obregon M."/>
            <person name="Okwuonu G.O."/>
            <person name="Onwere C.G."/>
            <person name="Orozco G."/>
            <person name="Parra A."/>
            <person name="Patel S."/>
            <person name="Patil S."/>
            <person name="Perez A."/>
            <person name="Perez Y."/>
            <person name="Pham C."/>
            <person name="Primus E.L."/>
            <person name="Pu L.-L."/>
            <person name="Puazo M."/>
            <person name="Qin X."/>
            <person name="Quiroz J.B."/>
            <person name="Reese J."/>
            <person name="Richards S."/>
            <person name="Rives C.M."/>
            <person name="Robberts R."/>
            <person name="Ruiz S.J."/>
            <person name="Ruiz M.J."/>
            <person name="Santibanez J."/>
            <person name="Schneider B.W."/>
            <person name="Sisson I."/>
            <person name="Smith M."/>
            <person name="Sodergren E."/>
            <person name="Song X.-Z."/>
            <person name="Song B.B."/>
            <person name="Summersgill H."/>
            <person name="Thelus R."/>
            <person name="Thornton R.D."/>
            <person name="Trejos Z.Y."/>
            <person name="Usmani K."/>
            <person name="Vattathil S."/>
            <person name="Villasana D."/>
            <person name="Walker D.L."/>
            <person name="Wang S."/>
            <person name="Wang K."/>
            <person name="White C.S."/>
            <person name="Williams A.C."/>
            <person name="Williamson J."/>
            <person name="Wilson K."/>
            <person name="Woghiren I.O."/>
            <person name="Woodworth J.R."/>
            <person name="Worley K.C."/>
            <person name="Wright R.A."/>
            <person name="Wu W."/>
            <person name="Young L."/>
            <person name="Zhang L."/>
            <person name="Zhang J."/>
            <person name="Zhu Y."/>
            <person name="Muzny D.M."/>
            <person name="Weinstock G."/>
            <person name="Gibbs R.A."/>
        </authorList>
    </citation>
    <scope>NUCLEOTIDE SEQUENCE [LARGE SCALE GENOMIC DNA]</scope>
    <source>
        <strain evidence="4">LSR1</strain>
    </source>
</reference>
<dbReference type="SMART" id="SM00192">
    <property type="entry name" value="LDLa"/>
    <property type="match status" value="1"/>
</dbReference>